<dbReference type="InterPro" id="IPR001736">
    <property type="entry name" value="PLipase_D/transphosphatidylase"/>
</dbReference>
<gene>
    <name evidence="3" type="ORF">HNQ58_001392</name>
</gene>
<dbReference type="SUPFAM" id="SSF56024">
    <property type="entry name" value="Phospholipase D/nuclease"/>
    <property type="match status" value="2"/>
</dbReference>
<accession>A0A7W7XZV8</accession>
<reference evidence="3 4" key="1">
    <citation type="submission" date="2020-08" db="EMBL/GenBank/DDBJ databases">
        <title>Genomic Encyclopedia of Type Strains, Phase IV (KMG-IV): sequencing the most valuable type-strain genomes for metagenomic binning, comparative biology and taxonomic classification.</title>
        <authorList>
            <person name="Goeker M."/>
        </authorList>
    </citation>
    <scope>NUCLEOTIDE SEQUENCE [LARGE SCALE GENOMIC DNA]</scope>
    <source>
        <strain evidence="3 4">DSM 25897</strain>
    </source>
</reference>
<keyword evidence="4" id="KW-1185">Reference proteome</keyword>
<dbReference type="GO" id="GO:0032049">
    <property type="term" value="P:cardiolipin biosynthetic process"/>
    <property type="evidence" value="ECO:0007669"/>
    <property type="project" value="UniProtKB-ARBA"/>
</dbReference>
<dbReference type="GO" id="GO:0030572">
    <property type="term" value="F:phosphatidyltransferase activity"/>
    <property type="evidence" value="ECO:0007669"/>
    <property type="project" value="UniProtKB-ARBA"/>
</dbReference>
<dbReference type="PANTHER" id="PTHR21248">
    <property type="entry name" value="CARDIOLIPIN SYNTHASE"/>
    <property type="match status" value="1"/>
</dbReference>
<feature type="domain" description="PLD phosphodiesterase" evidence="2">
    <location>
        <begin position="471"/>
        <end position="498"/>
    </location>
</feature>
<dbReference type="PROSITE" id="PS50035">
    <property type="entry name" value="PLD"/>
    <property type="match status" value="2"/>
</dbReference>
<sequence length="623" mass="68228">MLALMLLALVGCGRLPVKQLDEAERLAGQARPEMVECARDDACAIDSALYALGEQALAEATAEAPVHRVLLLEGGEDALLARIHLIRSARRSIELQSFIFAEDDAGFFVLGELLDAARRGVRVRVLLDQLFSVDDTRLLAALATAHANFELRMYNPTFGKASTGPLEFGAGILCCFRRFNQRMHTKLLLVDGLIGITGGRNYQNRYFDWDSGYNYRDRDILVAGPVGAKMRAGFELFWTHERSVPVARLNDVAAHLLAHGGPPPLLPAPRLTRAGRILRISQAASDPEVVQARLIAPSLAVGRVDYYVDPPQKHERGRDPLYEEISHRLQSLVAGAEHSVVLQTPYLVLSREARQTFRALRRRENAPEVLVSTNSLAATDAWPVYALSHKYKRSYLRDLGFDIREYKPFPADAPIDLAATGALDAEVAPSGVPLTDAPTAFGSGARGGSGATGSGSGSMRDGPLPLRRAGVRVGLHAKSIVIDGRVGIVGTHNFDPRSDHYNTENAVIVHDAAFAAALERVIRHDARPENAWLIARRPKPPVLSGLDYSIGKAFEKLPLFDLWPLRYATSYELVEGCPPVRPEHPRFAECWTPAGDFPEVDLRLKGFYTRLVTAFGAGLAPIL</sequence>
<dbReference type="Proteomes" id="UP000519004">
    <property type="component" value="Unassembled WGS sequence"/>
</dbReference>
<proteinExistence type="predicted"/>
<dbReference type="CDD" id="cd09113">
    <property type="entry name" value="PLDc_ymdC_like_2"/>
    <property type="match status" value="1"/>
</dbReference>
<dbReference type="SMART" id="SM00155">
    <property type="entry name" value="PLDc"/>
    <property type="match status" value="2"/>
</dbReference>
<feature type="compositionally biased region" description="Gly residues" evidence="1">
    <location>
        <begin position="444"/>
        <end position="456"/>
    </location>
</feature>
<organism evidence="3 4">
    <name type="scientific">Rehaibacterium terrae</name>
    <dbReference type="NCBI Taxonomy" id="1341696"/>
    <lineage>
        <taxon>Bacteria</taxon>
        <taxon>Pseudomonadati</taxon>
        <taxon>Pseudomonadota</taxon>
        <taxon>Gammaproteobacteria</taxon>
        <taxon>Lysobacterales</taxon>
        <taxon>Lysobacteraceae</taxon>
        <taxon>Rehaibacterium</taxon>
    </lineage>
</organism>
<evidence type="ECO:0000313" key="3">
    <source>
        <dbReference type="EMBL" id="MBB5015488.1"/>
    </source>
</evidence>
<evidence type="ECO:0000256" key="1">
    <source>
        <dbReference type="SAM" id="MobiDB-lite"/>
    </source>
</evidence>
<protein>
    <submittedName>
        <fullName evidence="3">Phosphatidylserine/phosphatidylglycerophosphate/ cardiolipin synthase-like enzyme</fullName>
    </submittedName>
</protein>
<dbReference type="CDD" id="cd09111">
    <property type="entry name" value="PLDc_ymdC_like_1"/>
    <property type="match status" value="1"/>
</dbReference>
<dbReference type="EMBL" id="JACHHX010000008">
    <property type="protein sequence ID" value="MBB5015488.1"/>
    <property type="molecule type" value="Genomic_DNA"/>
</dbReference>
<dbReference type="InterPro" id="IPR025202">
    <property type="entry name" value="PLD-like_dom"/>
</dbReference>
<feature type="region of interest" description="Disordered" evidence="1">
    <location>
        <begin position="438"/>
        <end position="463"/>
    </location>
</feature>
<dbReference type="PANTHER" id="PTHR21248:SF12">
    <property type="entry name" value="CARDIOLIPIN SYNTHASE C"/>
    <property type="match status" value="1"/>
</dbReference>
<dbReference type="Gene3D" id="3.30.870.10">
    <property type="entry name" value="Endonuclease Chain A"/>
    <property type="match status" value="2"/>
</dbReference>
<dbReference type="Pfam" id="PF13091">
    <property type="entry name" value="PLDc_2"/>
    <property type="match status" value="2"/>
</dbReference>
<dbReference type="RefSeq" id="WP_343057224.1">
    <property type="nucleotide sequence ID" value="NZ_JACHHX010000008.1"/>
</dbReference>
<evidence type="ECO:0000259" key="2">
    <source>
        <dbReference type="PROSITE" id="PS50035"/>
    </source>
</evidence>
<evidence type="ECO:0000313" key="4">
    <source>
        <dbReference type="Proteomes" id="UP000519004"/>
    </source>
</evidence>
<feature type="domain" description="PLD phosphodiesterase" evidence="2">
    <location>
        <begin position="179"/>
        <end position="206"/>
    </location>
</feature>
<comment type="caution">
    <text evidence="3">The sequence shown here is derived from an EMBL/GenBank/DDBJ whole genome shotgun (WGS) entry which is preliminary data.</text>
</comment>
<name>A0A7W7XZV8_9GAMM</name>
<dbReference type="AlphaFoldDB" id="A0A7W7XZV8"/>